<sequence length="249" mass="28847">MNVHEFGQKNEKVVVLIHPSMVAWDYFERVIPLLEDEFRVMVPAVPGMDLTDDSEFTSVEAIATDLENYLLNRGIRDVRALYGCSMGGSMVLRMAANGRLNVAHYIMDGGITPYQLPRILTRFIAVRDFCTIYSGKLVSEKMLMRAFSSTEYSDEDVKYIANVLKHCTAKTIWRVFDSCNNFAMPKEPMRFDGVMHYWFGEGERKARDWDIKYMRKFVPDTMFHEMKGVDHGDFAYFQAERLAEAIRQL</sequence>
<protein>
    <recommendedName>
        <fullName evidence="1">AB hydrolase-1 domain-containing protein</fullName>
    </recommendedName>
</protein>
<dbReference type="GO" id="GO:0003824">
    <property type="term" value="F:catalytic activity"/>
    <property type="evidence" value="ECO:0007669"/>
    <property type="project" value="UniProtKB-ARBA"/>
</dbReference>
<dbReference type="Pfam" id="PF12697">
    <property type="entry name" value="Abhydrolase_6"/>
    <property type="match status" value="1"/>
</dbReference>
<dbReference type="InterPro" id="IPR000073">
    <property type="entry name" value="AB_hydrolase_1"/>
</dbReference>
<proteinExistence type="predicted"/>
<dbReference type="AlphaFoldDB" id="C7N368"/>
<dbReference type="eggNOG" id="COG0596">
    <property type="taxonomic scope" value="Bacteria"/>
</dbReference>
<accession>C7N368</accession>
<evidence type="ECO:0000313" key="3">
    <source>
        <dbReference type="Proteomes" id="UP000002026"/>
    </source>
</evidence>
<dbReference type="Gene3D" id="3.40.50.1820">
    <property type="entry name" value="alpha/beta hydrolase"/>
    <property type="match status" value="1"/>
</dbReference>
<feature type="domain" description="AB hydrolase-1" evidence="1">
    <location>
        <begin position="14"/>
        <end position="245"/>
    </location>
</feature>
<organism evidence="2 3">
    <name type="scientific">Slackia heliotrinireducens (strain ATCC 29202 / DSM 20476 / NCTC 11029 / RHS 1)</name>
    <name type="common">Peptococcus heliotrinreducens</name>
    <dbReference type="NCBI Taxonomy" id="471855"/>
    <lineage>
        <taxon>Bacteria</taxon>
        <taxon>Bacillati</taxon>
        <taxon>Actinomycetota</taxon>
        <taxon>Coriobacteriia</taxon>
        <taxon>Eggerthellales</taxon>
        <taxon>Eggerthellaceae</taxon>
        <taxon>Slackia</taxon>
    </lineage>
</organism>
<dbReference type="RefSeq" id="WP_012797694.1">
    <property type="nucleotide sequence ID" value="NC_013165.1"/>
</dbReference>
<keyword evidence="3" id="KW-1185">Reference proteome</keyword>
<dbReference type="Proteomes" id="UP000002026">
    <property type="component" value="Chromosome"/>
</dbReference>
<name>C7N368_SLAHD</name>
<evidence type="ECO:0000313" key="2">
    <source>
        <dbReference type="EMBL" id="ACV21589.1"/>
    </source>
</evidence>
<dbReference type="KEGG" id="shi:Shel_05300"/>
<reference evidence="2 3" key="1">
    <citation type="journal article" date="2009" name="Stand. Genomic Sci.">
        <title>Complete genome sequence of Slackia heliotrinireducens type strain (RHS 1).</title>
        <authorList>
            <person name="Pukall R."/>
            <person name="Lapidus A."/>
            <person name="Nolan M."/>
            <person name="Copeland A."/>
            <person name="Glavina Del Rio T."/>
            <person name="Lucas S."/>
            <person name="Chen F."/>
            <person name="Tice H."/>
            <person name="Cheng J.F."/>
            <person name="Chertkov O."/>
            <person name="Bruce D."/>
            <person name="Goodwin L."/>
            <person name="Kuske C."/>
            <person name="Brettin T."/>
            <person name="Detter J.C."/>
            <person name="Han C."/>
            <person name="Pitluck S."/>
            <person name="Pati A."/>
            <person name="Mavrommatis K."/>
            <person name="Ivanova N."/>
            <person name="Ovchinnikova G."/>
            <person name="Chen A."/>
            <person name="Palaniappan K."/>
            <person name="Schneider S."/>
            <person name="Rohde M."/>
            <person name="Chain P."/>
            <person name="D'haeseleer P."/>
            <person name="Goker M."/>
            <person name="Bristow J."/>
            <person name="Eisen J.A."/>
            <person name="Markowitz V."/>
            <person name="Kyrpides N.C."/>
            <person name="Klenk H.P."/>
            <person name="Hugenholtz P."/>
        </authorList>
    </citation>
    <scope>NUCLEOTIDE SEQUENCE [LARGE SCALE GENOMIC DNA]</scope>
    <source>
        <strain evidence="3">ATCC 29202 / DSM 20476 / NCTC 11029 / RHS 1</strain>
    </source>
</reference>
<evidence type="ECO:0000259" key="1">
    <source>
        <dbReference type="Pfam" id="PF12697"/>
    </source>
</evidence>
<dbReference type="STRING" id="471855.Shel_05300"/>
<dbReference type="HOGENOM" id="CLU_020336_44_1_11"/>
<dbReference type="EMBL" id="CP001684">
    <property type="protein sequence ID" value="ACV21589.1"/>
    <property type="molecule type" value="Genomic_DNA"/>
</dbReference>
<gene>
    <name evidence="2" type="ordered locus">Shel_05300</name>
</gene>
<dbReference type="SUPFAM" id="SSF53474">
    <property type="entry name" value="alpha/beta-Hydrolases"/>
    <property type="match status" value="1"/>
</dbReference>
<dbReference type="InterPro" id="IPR029058">
    <property type="entry name" value="AB_hydrolase_fold"/>
</dbReference>